<dbReference type="EMBL" id="CP071382">
    <property type="protein sequence ID" value="QSV47285.1"/>
    <property type="molecule type" value="Genomic_DNA"/>
</dbReference>
<organism evidence="2 3">
    <name type="scientific">Geobacter benzoatilyticus</name>
    <dbReference type="NCBI Taxonomy" id="2815309"/>
    <lineage>
        <taxon>Bacteria</taxon>
        <taxon>Pseudomonadati</taxon>
        <taxon>Thermodesulfobacteriota</taxon>
        <taxon>Desulfuromonadia</taxon>
        <taxon>Geobacterales</taxon>
        <taxon>Geobacteraceae</taxon>
        <taxon>Geobacter</taxon>
    </lineage>
</organism>
<evidence type="ECO:0000313" key="2">
    <source>
        <dbReference type="EMBL" id="QSV47285.1"/>
    </source>
</evidence>
<keyword evidence="1" id="KW-0472">Membrane</keyword>
<keyword evidence="1" id="KW-0812">Transmembrane</keyword>
<feature type="transmembrane region" description="Helical" evidence="1">
    <location>
        <begin position="135"/>
        <end position="158"/>
    </location>
</feature>
<keyword evidence="3" id="KW-1185">Reference proteome</keyword>
<evidence type="ECO:0000256" key="1">
    <source>
        <dbReference type="SAM" id="Phobius"/>
    </source>
</evidence>
<evidence type="ECO:0000313" key="3">
    <source>
        <dbReference type="Proteomes" id="UP000663651"/>
    </source>
</evidence>
<feature type="transmembrane region" description="Helical" evidence="1">
    <location>
        <begin position="224"/>
        <end position="245"/>
    </location>
</feature>
<reference evidence="2 3" key="1">
    <citation type="submission" date="2021-03" db="EMBL/GenBank/DDBJ databases">
        <title>Geobacter metallireducens gen. nov. sp. nov., a microorganism capable of coupling the complete oxidation of organic compounds to the reduction of iron and other metals.</title>
        <authorList>
            <person name="Li Y."/>
        </authorList>
    </citation>
    <scope>NUCLEOTIDE SEQUENCE [LARGE SCALE GENOMIC DNA]</scope>
    <source>
        <strain evidence="2 3">Jerry-YX</strain>
    </source>
</reference>
<feature type="transmembrane region" description="Helical" evidence="1">
    <location>
        <begin position="40"/>
        <end position="59"/>
    </location>
</feature>
<protein>
    <submittedName>
        <fullName evidence="2">Uncharacterized protein</fullName>
    </submittedName>
</protein>
<keyword evidence="1" id="KW-1133">Transmembrane helix</keyword>
<feature type="transmembrane region" description="Helical" evidence="1">
    <location>
        <begin position="12"/>
        <end position="33"/>
    </location>
</feature>
<feature type="transmembrane region" description="Helical" evidence="1">
    <location>
        <begin position="170"/>
        <end position="192"/>
    </location>
</feature>
<accession>A0ABX7Q889</accession>
<feature type="transmembrane region" description="Helical" evidence="1">
    <location>
        <begin position="71"/>
        <end position="93"/>
    </location>
</feature>
<feature type="transmembrane region" description="Helical" evidence="1">
    <location>
        <begin position="105"/>
        <end position="123"/>
    </location>
</feature>
<name>A0ABX7Q889_9BACT</name>
<gene>
    <name evidence="2" type="ORF">JZM60_00840</name>
</gene>
<sequence length="249" mass="28033">MFALANFDIASIGVEGIILVICWFFAGVVSLSFSSGNTRIWTSISTGSFLIFLSQIYAINPWILWNKVTAFHSITSALAILLIAHGFLEYYIFCRTFEITGSKSTVYFTTVLICLLAALLLIVNPKPNYHVLREFKVIETAIWVFLSLFVIFLIYKIYLVIEGSNISRGFVAFGVAFLFIFLWKGSLLYLQIYHWDKEWLDIIEFSGEATDIGTYPGRVAAATAINQVTGYLSGLSVGGTFIYLLRLMR</sequence>
<proteinExistence type="predicted"/>
<dbReference type="Proteomes" id="UP000663651">
    <property type="component" value="Chromosome"/>
</dbReference>